<dbReference type="EMBL" id="BAAAZD010000002">
    <property type="protein sequence ID" value="GAA4009356.1"/>
    <property type="molecule type" value="Genomic_DNA"/>
</dbReference>
<evidence type="ECO:0000313" key="3">
    <source>
        <dbReference type="EMBL" id="GAA4009356.1"/>
    </source>
</evidence>
<accession>A0ABP7SB75</accession>
<sequence>MNPFEFVLILMALIFVFQIIKHKMGVRTNAKGEVLAPAEDSVETRYLRDEVRQLKERIQVLERITVEKENSLAREIEDLRGR</sequence>
<gene>
    <name evidence="3" type="ORF">GCM10022211_24340</name>
</gene>
<comment type="caution">
    <text evidence="3">The sequence shown here is derived from an EMBL/GenBank/DDBJ whole genome shotgun (WGS) entry which is preliminary data.</text>
</comment>
<feature type="transmembrane region" description="Helical" evidence="2">
    <location>
        <begin position="6"/>
        <end position="22"/>
    </location>
</feature>
<keyword evidence="1" id="KW-0175">Coiled coil</keyword>
<name>A0ABP7SB75_9SPHN</name>
<dbReference type="RefSeq" id="WP_344710706.1">
    <property type="nucleotide sequence ID" value="NZ_BAAAZD010000002.1"/>
</dbReference>
<keyword evidence="2" id="KW-1133">Transmembrane helix</keyword>
<protein>
    <recommendedName>
        <fullName evidence="5">Phage shock protein B</fullName>
    </recommendedName>
</protein>
<evidence type="ECO:0008006" key="5">
    <source>
        <dbReference type="Google" id="ProtNLM"/>
    </source>
</evidence>
<keyword evidence="2" id="KW-0812">Transmembrane</keyword>
<evidence type="ECO:0000256" key="2">
    <source>
        <dbReference type="SAM" id="Phobius"/>
    </source>
</evidence>
<feature type="coiled-coil region" evidence="1">
    <location>
        <begin position="44"/>
        <end position="71"/>
    </location>
</feature>
<keyword evidence="2" id="KW-0472">Membrane</keyword>
<proteinExistence type="predicted"/>
<organism evidence="3 4">
    <name type="scientific">Sphingomonas humi</name>
    <dbReference type="NCBI Taxonomy" id="335630"/>
    <lineage>
        <taxon>Bacteria</taxon>
        <taxon>Pseudomonadati</taxon>
        <taxon>Pseudomonadota</taxon>
        <taxon>Alphaproteobacteria</taxon>
        <taxon>Sphingomonadales</taxon>
        <taxon>Sphingomonadaceae</taxon>
        <taxon>Sphingomonas</taxon>
    </lineage>
</organism>
<dbReference type="Proteomes" id="UP001501310">
    <property type="component" value="Unassembled WGS sequence"/>
</dbReference>
<reference evidence="4" key="1">
    <citation type="journal article" date="2019" name="Int. J. Syst. Evol. Microbiol.">
        <title>The Global Catalogue of Microorganisms (GCM) 10K type strain sequencing project: providing services to taxonomists for standard genome sequencing and annotation.</title>
        <authorList>
            <consortium name="The Broad Institute Genomics Platform"/>
            <consortium name="The Broad Institute Genome Sequencing Center for Infectious Disease"/>
            <person name="Wu L."/>
            <person name="Ma J."/>
        </authorList>
    </citation>
    <scope>NUCLEOTIDE SEQUENCE [LARGE SCALE GENOMIC DNA]</scope>
    <source>
        <strain evidence="4">JCM 16603</strain>
    </source>
</reference>
<evidence type="ECO:0000313" key="4">
    <source>
        <dbReference type="Proteomes" id="UP001501310"/>
    </source>
</evidence>
<evidence type="ECO:0000256" key="1">
    <source>
        <dbReference type="SAM" id="Coils"/>
    </source>
</evidence>
<keyword evidence="4" id="KW-1185">Reference proteome</keyword>